<evidence type="ECO:0000256" key="1">
    <source>
        <dbReference type="SAM" id="Phobius"/>
    </source>
</evidence>
<feature type="transmembrane region" description="Helical" evidence="1">
    <location>
        <begin position="163"/>
        <end position="185"/>
    </location>
</feature>
<dbReference type="Proteomes" id="UP000002729">
    <property type="component" value="Unassembled WGS sequence"/>
</dbReference>
<proteinExistence type="predicted"/>
<dbReference type="AlphaFoldDB" id="F0Y8Y7"/>
<feature type="transmembrane region" description="Helical" evidence="1">
    <location>
        <begin position="258"/>
        <end position="281"/>
    </location>
</feature>
<keyword evidence="4" id="KW-1185">Reference proteome</keyword>
<name>F0Y8Y7_AURAN</name>
<dbReference type="RefSeq" id="XP_009036887.1">
    <property type="nucleotide sequence ID" value="XM_009038639.1"/>
</dbReference>
<accession>F0Y8Y7</accession>
<feature type="transmembrane region" description="Helical" evidence="1">
    <location>
        <begin position="121"/>
        <end position="143"/>
    </location>
</feature>
<keyword evidence="2" id="KW-0732">Signal</keyword>
<feature type="signal peptide" evidence="2">
    <location>
        <begin position="1"/>
        <end position="20"/>
    </location>
</feature>
<dbReference type="OrthoDB" id="434656at2759"/>
<dbReference type="eggNOG" id="ENOG502SGXR">
    <property type="taxonomic scope" value="Eukaryota"/>
</dbReference>
<evidence type="ECO:0000313" key="4">
    <source>
        <dbReference type="Proteomes" id="UP000002729"/>
    </source>
</evidence>
<feature type="chain" id="PRO_5030168586" evidence="2">
    <location>
        <begin position="21"/>
        <end position="382"/>
    </location>
</feature>
<keyword evidence="1" id="KW-0812">Transmembrane</keyword>
<dbReference type="GeneID" id="20224659"/>
<dbReference type="KEGG" id="aaf:AURANDRAFT_64100"/>
<keyword evidence="1" id="KW-0472">Membrane</keyword>
<protein>
    <submittedName>
        <fullName evidence="3">Uncharacterized protein</fullName>
    </submittedName>
</protein>
<organism evidence="4">
    <name type="scientific">Aureococcus anophagefferens</name>
    <name type="common">Harmful bloom alga</name>
    <dbReference type="NCBI Taxonomy" id="44056"/>
    <lineage>
        <taxon>Eukaryota</taxon>
        <taxon>Sar</taxon>
        <taxon>Stramenopiles</taxon>
        <taxon>Ochrophyta</taxon>
        <taxon>Pelagophyceae</taxon>
        <taxon>Pelagomonadales</taxon>
        <taxon>Pelagomonadaceae</taxon>
        <taxon>Aureococcus</taxon>
    </lineage>
</organism>
<dbReference type="EMBL" id="GL833128">
    <property type="protein sequence ID" value="EGB08147.1"/>
    <property type="molecule type" value="Genomic_DNA"/>
</dbReference>
<evidence type="ECO:0000313" key="3">
    <source>
        <dbReference type="EMBL" id="EGB08147.1"/>
    </source>
</evidence>
<gene>
    <name evidence="3" type="ORF">AURANDRAFT_64100</name>
</gene>
<dbReference type="InParanoid" id="F0Y8Y7"/>
<keyword evidence="1" id="KW-1133">Transmembrane helix</keyword>
<feature type="transmembrane region" description="Helical" evidence="1">
    <location>
        <begin position="356"/>
        <end position="375"/>
    </location>
</feature>
<evidence type="ECO:0000256" key="2">
    <source>
        <dbReference type="SAM" id="SignalP"/>
    </source>
</evidence>
<feature type="transmembrane region" description="Helical" evidence="1">
    <location>
        <begin position="83"/>
        <end position="100"/>
    </location>
</feature>
<reference evidence="3 4" key="1">
    <citation type="journal article" date="2011" name="Proc. Natl. Acad. Sci. U.S.A.">
        <title>Niche of harmful alga Aureococcus anophagefferens revealed through ecogenomics.</title>
        <authorList>
            <person name="Gobler C.J."/>
            <person name="Berry D.L."/>
            <person name="Dyhrman S.T."/>
            <person name="Wilhelm S.W."/>
            <person name="Salamov A."/>
            <person name="Lobanov A.V."/>
            <person name="Zhang Y."/>
            <person name="Collier J.L."/>
            <person name="Wurch L.L."/>
            <person name="Kustka A.B."/>
            <person name="Dill B.D."/>
            <person name="Shah M."/>
            <person name="VerBerkmoes N.C."/>
            <person name="Kuo A."/>
            <person name="Terry A."/>
            <person name="Pangilinan J."/>
            <person name="Lindquist E.A."/>
            <person name="Lucas S."/>
            <person name="Paulsen I.T."/>
            <person name="Hattenrath-Lehmann T.K."/>
            <person name="Talmage S.C."/>
            <person name="Walker E.A."/>
            <person name="Koch F."/>
            <person name="Burson A.M."/>
            <person name="Marcoval M.A."/>
            <person name="Tang Y.Z."/>
            <person name="Lecleir G.R."/>
            <person name="Coyne K.J."/>
            <person name="Berg G.M."/>
            <person name="Bertrand E.M."/>
            <person name="Saito M.A."/>
            <person name="Gladyshev V.N."/>
            <person name="Grigoriev I.V."/>
        </authorList>
    </citation>
    <scope>NUCLEOTIDE SEQUENCE [LARGE SCALE GENOMIC DNA]</scope>
    <source>
        <strain evidence="4">CCMP 1984</strain>
    </source>
</reference>
<sequence>MAVLKMRSLLAALAITSSTARIGSIGPRAVLGGRSMRSLAVVEPSSTTDGREVAELRTNNRWTTALRGGARGAAAKPPAALRWAYAACGAATTVAWTTVVRTTIRSNQPLGMMVPTFQHGLFARIGAMSAAPIIVTSVAALASAARDTNWDRLKTRASRRLNLAMATACLGNALWVGFAPVLTAIPGTGTSHQAYAGLTRAALVGAYGAASALSAAVWAKTCPETNPLLWPGRVADGCAKSLYSLMPANVDDSVNVKYALLTASFLVFTGLGLGSFPLSVIPSWTARRLRGAFPCWTLLAAANCLTLKEAAEDGSLLKDETCKTLAGGVAGFGGVYLASKAGAVFLDPSFPKSYHAVVMSPAWATAAIVLVAFTLKPDTAAA</sequence>